<dbReference type="PROSITE" id="PS50878">
    <property type="entry name" value="RT_POL"/>
    <property type="match status" value="1"/>
</dbReference>
<dbReference type="Proteomes" id="UP000185663">
    <property type="component" value="Chromosome I"/>
</dbReference>
<evidence type="ECO:0000313" key="3">
    <source>
        <dbReference type="Proteomes" id="UP000185663"/>
    </source>
</evidence>
<name>A0A1H1PVM3_9CELL</name>
<sequence>MSSRRQSLKRHPARVVLSDVLPYELPPSFSNRGLYNFLRDADVRLDADSIYAKRLDDTTEVILGMVLGRRVSFPPGTTAQDLVAIEHENDRAVVPTIPFQYTVRHKINDYRTLTVPHPMAQVDIVYFYARFSDLMLYHTSKSRFSLRRPARIAPYVVVRDSLFHTQRRSHDSVEHDDHEYEWLRSYFTYTRYSNIYKFYDSSEYRSCERRFGYLIKADVAKCFDSIYTHSIAWAAHGHDVVKANLGSHLDRTFGGAFDKVMQRLNHMETSGITIGSEASRLFAEVILQAVDLDLCSQLDELGMKFGEDYEVLRYVDDYFIFLADERMRIRVIDALSRSLRKYKLHLNASKEEGEHTPWVSPLTIAKEGVRQLLRRATKRRNRNPSFSLAPRPYIDAQQLIVGYKAILLDTGVSHFELANYALARVERSFEKILRQSRLDLGDLGLSHQQRSAYHRSLTSALLALTDFVFFIYSGCSLMNPAVKVARVCSLVLRYARSDEVPGHDRERVEMQVRNELMQQLRRSRGSMAPDAVTATLLDCVSDLGMSHSIPEDELADLCGFTRVKGRLRVPSTMNVLLLFSILLHVKQSRAYPDLRRACEDWIREMQNRPLIDGELALLNLNAITCPFISRPLREEIHNQYAAPTTASVDRLTAKGRRWNVDWESFDLYAALERKRMLEVY</sequence>
<keyword evidence="2" id="KW-0548">Nucleotidyltransferase</keyword>
<evidence type="ECO:0000259" key="1">
    <source>
        <dbReference type="PROSITE" id="PS50878"/>
    </source>
</evidence>
<dbReference type="OrthoDB" id="1550386at2"/>
<protein>
    <submittedName>
        <fullName evidence="2">Reverse transcriptase (RNA-dependent DNA polymerase)</fullName>
    </submittedName>
</protein>
<dbReference type="Pfam" id="PF00078">
    <property type="entry name" value="RVT_1"/>
    <property type="match status" value="1"/>
</dbReference>
<dbReference type="NCBIfam" id="NF041748">
    <property type="entry name" value="Drt3b"/>
    <property type="match status" value="1"/>
</dbReference>
<evidence type="ECO:0000313" key="2">
    <source>
        <dbReference type="EMBL" id="SDS15154.1"/>
    </source>
</evidence>
<dbReference type="STRING" id="545619.SAMN04489860_0913"/>
<dbReference type="EMBL" id="LT629776">
    <property type="protein sequence ID" value="SDS15154.1"/>
    <property type="molecule type" value="Genomic_DNA"/>
</dbReference>
<dbReference type="InterPro" id="IPR000477">
    <property type="entry name" value="RT_dom"/>
</dbReference>
<keyword evidence="2" id="KW-0808">Transferase</keyword>
<dbReference type="CDD" id="cd01646">
    <property type="entry name" value="RT_Bac_retron_I"/>
    <property type="match status" value="1"/>
</dbReference>
<gene>
    <name evidence="2" type="ORF">SAMN04489860_0913</name>
</gene>
<feature type="domain" description="Reverse transcriptase" evidence="1">
    <location>
        <begin position="83"/>
        <end position="364"/>
    </location>
</feature>
<keyword evidence="3" id="KW-1185">Reference proteome</keyword>
<dbReference type="AlphaFoldDB" id="A0A1H1PVM3"/>
<reference evidence="2 3" key="1">
    <citation type="submission" date="2016-10" db="EMBL/GenBank/DDBJ databases">
        <authorList>
            <person name="de Groot N.N."/>
        </authorList>
    </citation>
    <scope>NUCLEOTIDE SEQUENCE [LARGE SCALE GENOMIC DNA]</scope>
    <source>
        <strain evidence="2 3">DSM 22126</strain>
    </source>
</reference>
<accession>A0A1H1PVM3</accession>
<proteinExistence type="predicted"/>
<keyword evidence="2" id="KW-0695">RNA-directed DNA polymerase</keyword>
<dbReference type="GO" id="GO:0003964">
    <property type="term" value="F:RNA-directed DNA polymerase activity"/>
    <property type="evidence" value="ECO:0007669"/>
    <property type="project" value="UniProtKB-KW"/>
</dbReference>
<organism evidence="2 3">
    <name type="scientific">Paraoerskovia marina</name>
    <dbReference type="NCBI Taxonomy" id="545619"/>
    <lineage>
        <taxon>Bacteria</taxon>
        <taxon>Bacillati</taxon>
        <taxon>Actinomycetota</taxon>
        <taxon>Actinomycetes</taxon>
        <taxon>Micrococcales</taxon>
        <taxon>Cellulomonadaceae</taxon>
        <taxon>Paraoerskovia</taxon>
    </lineage>
</organism>